<dbReference type="GO" id="GO:0031930">
    <property type="term" value="P:mitochondria-nucleus signaling pathway"/>
    <property type="evidence" value="ECO:0007669"/>
    <property type="project" value="TreeGrafter"/>
</dbReference>
<accession>A0A1E3I3I3</accession>
<sequence length="982" mass="105593">MIAPPLPLPSPSGTSVKSSRHVPLLSLAPPALALGDELAVGSPGEDNNVGELWNVITRAADLVKDGERLENLAWRHWGQPRRTPSFSHHDRRLSSSSQGSASSASIQTPQEISYFSRLGPGHPHPRHQPPCQQRMTFGAALLLLVEKDDGNFKDWVEDAKRGIPCSPPLPTFSVPETPQRSSPENGVQIHLVEPTPVPSRAGSLGGNSIIPSMSGRDVPPALKEDVEEEEEAAKTSAHENVHRVRIAPIDTERARGVSPRKKGKFFFQSSPSKGSGSDSPATSPHNSSKHQSPPPSTMAPPASFTRGHPRRKSSGDSSAIMAAAKKSPATKRHVSLTTMRGKFQAEKRKAAEAIAQKHDEKAGNEESGWEDEESDWEDEGEEAEKQAEEAGGEEEQAEEDDDGDWSDEEEGDENKKVAQDDAPEEPEGEDDEDWSDEDGDGAKSEKDTPEPQPAPQLKSPVRKVLSPIKKSPSPQRPSETQSKTRDPNRRRSNSRPRPGLATITQAQSEAGSDSLKRRTTWHGDRSNTAPNLVMSRQPPPAPAPAPVPKLSKKERQAAAAERAKVEARLDAQRKREMFAKQNVLGGTGTRPPSGLLASALQRGASMVNLPTVSEDRAPIKSSPTHAQLTSLAHSPHPGPSLLRSKSTAAMPVQSGVSVTVTGGHISQAAGKNAATGSSPESHKSKKTKPVVELESDSEDGDDDYLNTSHIHQKLAELDSKQEAKSKAKAEAGSSATTASVHDAAPAQPASAAASRALPVSARANEFGVVQPMMTPTTRRRNIIMAEMSESLRRNVVLEREKSSTGLSRILSGGSSRTRPPPSMVPSHRSAVNLTQYAQPEPLVQHHQPQSARNANPPYPYGHQDQDPHASSVPHQQHSAIEQRKRPAPNVLAGGNLLRPLTRVGPMAAREEAANMGSIGRTQSSGTLGNGGRGESETAVPQPQAPAMVRSATTDGDGGQSQRERREWKRINLMDTSYRIHGW</sequence>
<feature type="compositionally biased region" description="Basic and acidic residues" evidence="1">
    <location>
        <begin position="343"/>
        <end position="364"/>
    </location>
</feature>
<feature type="compositionally biased region" description="Low complexity" evidence="1">
    <location>
        <begin position="654"/>
        <end position="663"/>
    </location>
</feature>
<dbReference type="GO" id="GO:0000122">
    <property type="term" value="P:negative regulation of transcription by RNA polymerase II"/>
    <property type="evidence" value="ECO:0007669"/>
    <property type="project" value="TreeGrafter"/>
</dbReference>
<feature type="region of interest" description="Disordered" evidence="1">
    <location>
        <begin position="195"/>
        <end position="569"/>
    </location>
</feature>
<dbReference type="OrthoDB" id="515401at2759"/>
<dbReference type="Pfam" id="PF08550">
    <property type="entry name" value="GATA_AreA"/>
    <property type="match status" value="1"/>
</dbReference>
<feature type="compositionally biased region" description="Pro residues" evidence="1">
    <location>
        <begin position="1"/>
        <end position="10"/>
    </location>
</feature>
<feature type="compositionally biased region" description="Basic and acidic residues" evidence="1">
    <location>
        <begin position="713"/>
        <end position="729"/>
    </location>
</feature>
<reference evidence="3 4" key="1">
    <citation type="submission" date="2016-06" db="EMBL/GenBank/DDBJ databases">
        <title>Evolution of pathogenesis and genome organization in the Tremellales.</title>
        <authorList>
            <person name="Cuomo C."/>
            <person name="Litvintseva A."/>
            <person name="Heitman J."/>
            <person name="Chen Y."/>
            <person name="Sun S."/>
            <person name="Springer D."/>
            <person name="Dromer F."/>
            <person name="Young S."/>
            <person name="Zeng Q."/>
            <person name="Chapman S."/>
            <person name="Gujja S."/>
            <person name="Saif S."/>
            <person name="Birren B."/>
        </authorList>
    </citation>
    <scope>NUCLEOTIDE SEQUENCE [LARGE SCALE GENOMIC DNA]</scope>
    <source>
        <strain evidence="3 4">CBS 6039</strain>
    </source>
</reference>
<feature type="compositionally biased region" description="Polar residues" evidence="1">
    <location>
        <begin position="502"/>
        <end position="511"/>
    </location>
</feature>
<feature type="region of interest" description="Disordered" evidence="1">
    <location>
        <begin position="1"/>
        <end position="21"/>
    </location>
</feature>
<dbReference type="PANTHER" id="PTHR28014:SF1">
    <property type="entry name" value="NEGATIVE REGULATOR OF RAS-CAMP PATHWAY"/>
    <property type="match status" value="1"/>
</dbReference>
<feature type="compositionally biased region" description="Acidic residues" evidence="1">
    <location>
        <begin position="421"/>
        <end position="439"/>
    </location>
</feature>
<dbReference type="RefSeq" id="XP_018997184.1">
    <property type="nucleotide sequence ID" value="XM_019134757.1"/>
</dbReference>
<keyword evidence="4" id="KW-1185">Reference proteome</keyword>
<evidence type="ECO:0000256" key="1">
    <source>
        <dbReference type="SAM" id="MobiDB-lite"/>
    </source>
</evidence>
<feature type="region of interest" description="Disordered" evidence="1">
    <location>
        <begin position="615"/>
        <end position="757"/>
    </location>
</feature>
<dbReference type="Proteomes" id="UP000094065">
    <property type="component" value="Unassembled WGS sequence"/>
</dbReference>
<feature type="domain" description="Nitrogen regulatory protein areA GATA-like" evidence="2">
    <location>
        <begin position="52"/>
        <end position="79"/>
    </location>
</feature>
<evidence type="ECO:0000259" key="2">
    <source>
        <dbReference type="Pfam" id="PF08550"/>
    </source>
</evidence>
<evidence type="ECO:0000313" key="3">
    <source>
        <dbReference type="EMBL" id="ODN83184.1"/>
    </source>
</evidence>
<feature type="compositionally biased region" description="Low complexity" evidence="1">
    <location>
        <begin position="803"/>
        <end position="817"/>
    </location>
</feature>
<feature type="region of interest" description="Disordered" evidence="1">
    <location>
        <begin position="798"/>
        <end position="827"/>
    </location>
</feature>
<feature type="compositionally biased region" description="Polar residues" evidence="1">
    <location>
        <begin position="280"/>
        <end position="291"/>
    </location>
</feature>
<dbReference type="InterPro" id="IPR013860">
    <property type="entry name" value="AreA_GATA"/>
</dbReference>
<feature type="compositionally biased region" description="Basic and acidic residues" evidence="1">
    <location>
        <begin position="440"/>
        <end position="449"/>
    </location>
</feature>
<name>A0A1E3I3I3_9TREE</name>
<dbReference type="EMBL" id="AWGJ01000002">
    <property type="protein sequence ID" value="ODN83185.1"/>
    <property type="molecule type" value="Genomic_DNA"/>
</dbReference>
<feature type="compositionally biased region" description="Basic and acidic residues" evidence="1">
    <location>
        <begin position="551"/>
        <end position="569"/>
    </location>
</feature>
<feature type="compositionally biased region" description="Basic and acidic residues" evidence="1">
    <location>
        <begin position="232"/>
        <end position="242"/>
    </location>
</feature>
<dbReference type="PANTHER" id="PTHR28014">
    <property type="entry name" value="NEGATIVE REGULATOR OF RAS-CAMP PATHWAY"/>
    <property type="match status" value="1"/>
</dbReference>
<feature type="region of interest" description="Disordered" evidence="1">
    <location>
        <begin position="913"/>
        <end position="968"/>
    </location>
</feature>
<feature type="region of interest" description="Disordered" evidence="1">
    <location>
        <begin position="79"/>
        <end position="107"/>
    </location>
</feature>
<feature type="region of interest" description="Disordered" evidence="1">
    <location>
        <begin position="842"/>
        <end position="895"/>
    </location>
</feature>
<organism evidence="3 4">
    <name type="scientific">Cryptococcus amylolentus CBS 6039</name>
    <dbReference type="NCBI Taxonomy" id="1295533"/>
    <lineage>
        <taxon>Eukaryota</taxon>
        <taxon>Fungi</taxon>
        <taxon>Dikarya</taxon>
        <taxon>Basidiomycota</taxon>
        <taxon>Agaricomycotina</taxon>
        <taxon>Tremellomycetes</taxon>
        <taxon>Tremellales</taxon>
        <taxon>Cryptococcaceae</taxon>
        <taxon>Cryptococcus</taxon>
    </lineage>
</organism>
<feature type="compositionally biased region" description="Acidic residues" evidence="1">
    <location>
        <begin position="367"/>
        <end position="382"/>
    </location>
</feature>
<gene>
    <name evidence="3" type="ORF">L202_01374</name>
</gene>
<proteinExistence type="predicted"/>
<feature type="compositionally biased region" description="Polar residues" evidence="1">
    <location>
        <begin position="472"/>
        <end position="481"/>
    </location>
</feature>
<feature type="compositionally biased region" description="Acidic residues" evidence="1">
    <location>
        <begin position="693"/>
        <end position="704"/>
    </location>
</feature>
<feature type="compositionally biased region" description="Pro residues" evidence="1">
    <location>
        <begin position="537"/>
        <end position="547"/>
    </location>
</feature>
<dbReference type="EMBL" id="AWGJ01000002">
    <property type="protein sequence ID" value="ODN83184.1"/>
    <property type="molecule type" value="Genomic_DNA"/>
</dbReference>
<feature type="compositionally biased region" description="Low complexity" evidence="1">
    <location>
        <begin position="94"/>
        <end position="105"/>
    </location>
</feature>
<dbReference type="RefSeq" id="XP_018997185.1">
    <property type="nucleotide sequence ID" value="XM_019134758.1"/>
</dbReference>
<dbReference type="GeneID" id="30152683"/>
<feature type="compositionally biased region" description="Low complexity" evidence="1">
    <location>
        <begin position="730"/>
        <end position="757"/>
    </location>
</feature>
<evidence type="ECO:0000313" key="4">
    <source>
        <dbReference type="Proteomes" id="UP000094065"/>
    </source>
</evidence>
<dbReference type="GO" id="GO:0005737">
    <property type="term" value="C:cytoplasm"/>
    <property type="evidence" value="ECO:0007669"/>
    <property type="project" value="TreeGrafter"/>
</dbReference>
<dbReference type="InterPro" id="IPR053043">
    <property type="entry name" value="Ras-cAMP_regulatory"/>
</dbReference>
<feature type="compositionally biased region" description="Acidic residues" evidence="1">
    <location>
        <begin position="390"/>
        <end position="412"/>
    </location>
</feature>
<comment type="caution">
    <text evidence="3">The sequence shown here is derived from an EMBL/GenBank/DDBJ whole genome shotgun (WGS) entry which is preliminary data.</text>
</comment>
<dbReference type="AlphaFoldDB" id="A0A1E3I3I3"/>
<feature type="compositionally biased region" description="Polar residues" evidence="1">
    <location>
        <begin position="621"/>
        <end position="632"/>
    </location>
</feature>
<feature type="compositionally biased region" description="Low complexity" evidence="1">
    <location>
        <begin position="265"/>
        <end position="279"/>
    </location>
</feature>
<protein>
    <recommendedName>
        <fullName evidence="2">Nitrogen regulatory protein areA GATA-like domain-containing protein</fullName>
    </recommendedName>
</protein>
<dbReference type="GO" id="GO:0006808">
    <property type="term" value="P:regulation of nitrogen utilization"/>
    <property type="evidence" value="ECO:0007669"/>
    <property type="project" value="TreeGrafter"/>
</dbReference>